<feature type="region of interest" description="Disordered" evidence="1">
    <location>
        <begin position="45"/>
        <end position="83"/>
    </location>
</feature>
<name>A0AAV2P812_9HYME</name>
<dbReference type="EMBL" id="OZ034831">
    <property type="protein sequence ID" value="CAL1688066.1"/>
    <property type="molecule type" value="Genomic_DNA"/>
</dbReference>
<feature type="compositionally biased region" description="Basic and acidic residues" evidence="1">
    <location>
        <begin position="57"/>
        <end position="68"/>
    </location>
</feature>
<gene>
    <name evidence="2" type="ORF">LPLAT_LOCUS13204</name>
</gene>
<protein>
    <submittedName>
        <fullName evidence="2">Uncharacterized protein</fullName>
    </submittedName>
</protein>
<accession>A0AAV2P812</accession>
<proteinExistence type="predicted"/>
<keyword evidence="3" id="KW-1185">Reference proteome</keyword>
<sequence length="83" mass="9488">MSKCARREIEKFKTDNVARVSKWNEQSIIELGTVFVPRRFRDSDESQPTLASLQGREGSDPNLRERDCVTPSGEVGKFGNWDK</sequence>
<evidence type="ECO:0000256" key="1">
    <source>
        <dbReference type="SAM" id="MobiDB-lite"/>
    </source>
</evidence>
<organism evidence="2 3">
    <name type="scientific">Lasius platythorax</name>
    <dbReference type="NCBI Taxonomy" id="488582"/>
    <lineage>
        <taxon>Eukaryota</taxon>
        <taxon>Metazoa</taxon>
        <taxon>Ecdysozoa</taxon>
        <taxon>Arthropoda</taxon>
        <taxon>Hexapoda</taxon>
        <taxon>Insecta</taxon>
        <taxon>Pterygota</taxon>
        <taxon>Neoptera</taxon>
        <taxon>Endopterygota</taxon>
        <taxon>Hymenoptera</taxon>
        <taxon>Apocrita</taxon>
        <taxon>Aculeata</taxon>
        <taxon>Formicoidea</taxon>
        <taxon>Formicidae</taxon>
        <taxon>Formicinae</taxon>
        <taxon>Lasius</taxon>
        <taxon>Lasius</taxon>
    </lineage>
</organism>
<dbReference type="AlphaFoldDB" id="A0AAV2P812"/>
<dbReference type="Proteomes" id="UP001497644">
    <property type="component" value="Chromosome 8"/>
</dbReference>
<evidence type="ECO:0000313" key="3">
    <source>
        <dbReference type="Proteomes" id="UP001497644"/>
    </source>
</evidence>
<evidence type="ECO:0000313" key="2">
    <source>
        <dbReference type="EMBL" id="CAL1688066.1"/>
    </source>
</evidence>
<reference evidence="2" key="1">
    <citation type="submission" date="2024-04" db="EMBL/GenBank/DDBJ databases">
        <authorList>
            <consortium name="Molecular Ecology Group"/>
        </authorList>
    </citation>
    <scope>NUCLEOTIDE SEQUENCE</scope>
</reference>